<feature type="transmembrane region" description="Helical" evidence="1">
    <location>
        <begin position="7"/>
        <end position="27"/>
    </location>
</feature>
<organism evidence="2">
    <name type="scientific">Rhizophora mucronata</name>
    <name type="common">Asiatic mangrove</name>
    <dbReference type="NCBI Taxonomy" id="61149"/>
    <lineage>
        <taxon>Eukaryota</taxon>
        <taxon>Viridiplantae</taxon>
        <taxon>Streptophyta</taxon>
        <taxon>Embryophyta</taxon>
        <taxon>Tracheophyta</taxon>
        <taxon>Spermatophyta</taxon>
        <taxon>Magnoliopsida</taxon>
        <taxon>eudicotyledons</taxon>
        <taxon>Gunneridae</taxon>
        <taxon>Pentapetalae</taxon>
        <taxon>rosids</taxon>
        <taxon>fabids</taxon>
        <taxon>Malpighiales</taxon>
        <taxon>Rhizophoraceae</taxon>
        <taxon>Rhizophora</taxon>
    </lineage>
</organism>
<keyword evidence="1" id="KW-0472">Membrane</keyword>
<sequence length="82" mass="9507">MKKRTEGSVVLFLVYLMTASPYFFSLIQLSKVLSVVKEFYAASTLVSCSRLGLSTIRDEKSFRPLFLFNRNVRTRLCKIFPF</sequence>
<evidence type="ECO:0000256" key="1">
    <source>
        <dbReference type="SAM" id="Phobius"/>
    </source>
</evidence>
<accession>A0A2P2PRK0</accession>
<proteinExistence type="predicted"/>
<reference evidence="2" key="1">
    <citation type="submission" date="2018-02" db="EMBL/GenBank/DDBJ databases">
        <title>Rhizophora mucronata_Transcriptome.</title>
        <authorList>
            <person name="Meera S.P."/>
            <person name="Sreeshan A."/>
            <person name="Augustine A."/>
        </authorList>
    </citation>
    <scope>NUCLEOTIDE SEQUENCE</scope>
    <source>
        <tissue evidence="2">Leaf</tissue>
    </source>
</reference>
<dbReference type="AlphaFoldDB" id="A0A2P2PRK0"/>
<protein>
    <submittedName>
        <fullName evidence="2">Uncharacterized protein</fullName>
    </submittedName>
</protein>
<dbReference type="EMBL" id="GGEC01076829">
    <property type="protein sequence ID" value="MBX57313.1"/>
    <property type="molecule type" value="Transcribed_RNA"/>
</dbReference>
<keyword evidence="1" id="KW-0812">Transmembrane</keyword>
<evidence type="ECO:0000313" key="2">
    <source>
        <dbReference type="EMBL" id="MBX57313.1"/>
    </source>
</evidence>
<name>A0A2P2PRK0_RHIMU</name>
<keyword evidence="1" id="KW-1133">Transmembrane helix</keyword>